<dbReference type="RefSeq" id="WP_171218243.1">
    <property type="nucleotide sequence ID" value="NZ_JABEPP010000003.1"/>
</dbReference>
<organism evidence="7 8">
    <name type="scientific">Enterovirga aerilata</name>
    <dbReference type="NCBI Taxonomy" id="2730920"/>
    <lineage>
        <taxon>Bacteria</taxon>
        <taxon>Pseudomonadati</taxon>
        <taxon>Pseudomonadota</taxon>
        <taxon>Alphaproteobacteria</taxon>
        <taxon>Hyphomicrobiales</taxon>
        <taxon>Methylobacteriaceae</taxon>
        <taxon>Enterovirga</taxon>
    </lineage>
</organism>
<evidence type="ECO:0000256" key="2">
    <source>
        <dbReference type="ARBA" id="ARBA00022448"/>
    </source>
</evidence>
<gene>
    <name evidence="7" type="ORF">HJG44_09955</name>
</gene>
<keyword evidence="2" id="KW-0813">Transport</keyword>
<dbReference type="GO" id="GO:0015658">
    <property type="term" value="F:branched-chain amino acid transmembrane transporter activity"/>
    <property type="evidence" value="ECO:0007669"/>
    <property type="project" value="TreeGrafter"/>
</dbReference>
<evidence type="ECO:0000313" key="8">
    <source>
        <dbReference type="Proteomes" id="UP000564885"/>
    </source>
</evidence>
<dbReference type="CDD" id="cd03224">
    <property type="entry name" value="ABC_TM1139_LivF_branched"/>
    <property type="match status" value="1"/>
</dbReference>
<dbReference type="Pfam" id="PF00005">
    <property type="entry name" value="ABC_tran"/>
    <property type="match status" value="1"/>
</dbReference>
<keyword evidence="5" id="KW-0029">Amino-acid transport</keyword>
<dbReference type="PROSITE" id="PS50893">
    <property type="entry name" value="ABC_TRANSPORTER_2"/>
    <property type="match status" value="1"/>
</dbReference>
<dbReference type="Proteomes" id="UP000564885">
    <property type="component" value="Unassembled WGS sequence"/>
</dbReference>
<evidence type="ECO:0000256" key="1">
    <source>
        <dbReference type="ARBA" id="ARBA00005417"/>
    </source>
</evidence>
<evidence type="ECO:0000256" key="3">
    <source>
        <dbReference type="ARBA" id="ARBA00022741"/>
    </source>
</evidence>
<keyword evidence="8" id="KW-1185">Reference proteome</keyword>
<dbReference type="AlphaFoldDB" id="A0A849I8T7"/>
<proteinExistence type="inferred from homology"/>
<dbReference type="GO" id="GO:0016887">
    <property type="term" value="F:ATP hydrolysis activity"/>
    <property type="evidence" value="ECO:0007669"/>
    <property type="project" value="InterPro"/>
</dbReference>
<comment type="similarity">
    <text evidence="1">Belongs to the ABC transporter superfamily.</text>
</comment>
<sequence length="233" mass="25097">MILSLDSIEVRYGQAVAVDRVSLGVGAGKWVLVMGPNGAGKSSLLRAAIGLVKHRGRITFEGRDLSAEPTWIRQRLGIGYVPEGRQLFTEMTVEENLRVGGYGCSAPALRRGLDLAYGMFPRLAERRGQIASTMSGGEQQMLAMARALMIEPKLLLVDEISWGLSPILVAQVFATLVELHAGGIAILQVEQNAFEALKHAQSALVMSAGRLVLEGAADEIARDRRVVESYIGA</sequence>
<dbReference type="InterPro" id="IPR017871">
    <property type="entry name" value="ABC_transporter-like_CS"/>
</dbReference>
<dbReference type="SUPFAM" id="SSF52540">
    <property type="entry name" value="P-loop containing nucleoside triphosphate hydrolases"/>
    <property type="match status" value="1"/>
</dbReference>
<name>A0A849I8T7_9HYPH</name>
<keyword evidence="4 7" id="KW-0067">ATP-binding</keyword>
<keyword evidence="3" id="KW-0547">Nucleotide-binding</keyword>
<protein>
    <submittedName>
        <fullName evidence="7">ABC transporter ATP-binding protein</fullName>
    </submittedName>
</protein>
<comment type="caution">
    <text evidence="7">The sequence shown here is derived from an EMBL/GenBank/DDBJ whole genome shotgun (WGS) entry which is preliminary data.</text>
</comment>
<dbReference type="GO" id="GO:0005524">
    <property type="term" value="F:ATP binding"/>
    <property type="evidence" value="ECO:0007669"/>
    <property type="project" value="UniProtKB-KW"/>
</dbReference>
<feature type="domain" description="ABC transporter" evidence="6">
    <location>
        <begin position="3"/>
        <end position="233"/>
    </location>
</feature>
<dbReference type="PANTHER" id="PTHR43820:SF4">
    <property type="entry name" value="HIGH-AFFINITY BRANCHED-CHAIN AMINO ACID TRANSPORT ATP-BINDING PROTEIN LIVF"/>
    <property type="match status" value="1"/>
</dbReference>
<accession>A0A849I8T7</accession>
<evidence type="ECO:0000256" key="5">
    <source>
        <dbReference type="ARBA" id="ARBA00022970"/>
    </source>
</evidence>
<dbReference type="EMBL" id="JABEPP010000003">
    <property type="protein sequence ID" value="NNM72705.1"/>
    <property type="molecule type" value="Genomic_DNA"/>
</dbReference>
<evidence type="ECO:0000313" key="7">
    <source>
        <dbReference type="EMBL" id="NNM72705.1"/>
    </source>
</evidence>
<evidence type="ECO:0000259" key="6">
    <source>
        <dbReference type="PROSITE" id="PS50893"/>
    </source>
</evidence>
<dbReference type="PANTHER" id="PTHR43820">
    <property type="entry name" value="HIGH-AFFINITY BRANCHED-CHAIN AMINO ACID TRANSPORT ATP-BINDING PROTEIN LIVF"/>
    <property type="match status" value="1"/>
</dbReference>
<dbReference type="GO" id="GO:0015807">
    <property type="term" value="P:L-amino acid transport"/>
    <property type="evidence" value="ECO:0007669"/>
    <property type="project" value="TreeGrafter"/>
</dbReference>
<dbReference type="InterPro" id="IPR003439">
    <property type="entry name" value="ABC_transporter-like_ATP-bd"/>
</dbReference>
<dbReference type="InterPro" id="IPR027417">
    <property type="entry name" value="P-loop_NTPase"/>
</dbReference>
<dbReference type="InterPro" id="IPR003593">
    <property type="entry name" value="AAA+_ATPase"/>
</dbReference>
<dbReference type="InterPro" id="IPR052156">
    <property type="entry name" value="BCAA_Transport_ATP-bd_LivF"/>
</dbReference>
<dbReference type="Gene3D" id="3.40.50.300">
    <property type="entry name" value="P-loop containing nucleotide triphosphate hydrolases"/>
    <property type="match status" value="1"/>
</dbReference>
<reference evidence="7 8" key="1">
    <citation type="submission" date="2020-04" db="EMBL/GenBank/DDBJ databases">
        <title>Enterovirga sp. isolate from soil.</title>
        <authorList>
            <person name="Chea S."/>
            <person name="Kim D.-U."/>
        </authorList>
    </citation>
    <scope>NUCLEOTIDE SEQUENCE [LARGE SCALE GENOMIC DNA]</scope>
    <source>
        <strain evidence="7 8">DB1703</strain>
    </source>
</reference>
<evidence type="ECO:0000256" key="4">
    <source>
        <dbReference type="ARBA" id="ARBA00022840"/>
    </source>
</evidence>
<dbReference type="SMART" id="SM00382">
    <property type="entry name" value="AAA"/>
    <property type="match status" value="1"/>
</dbReference>
<dbReference type="PROSITE" id="PS00211">
    <property type="entry name" value="ABC_TRANSPORTER_1"/>
    <property type="match status" value="1"/>
</dbReference>